<dbReference type="Proteomes" id="UP000799438">
    <property type="component" value="Unassembled WGS sequence"/>
</dbReference>
<sequence length="167" mass="18690">MGGFNGVNIFQDSRVSFLLLHTYYLLSYPPNHHHHEMIDDDELFFLSAQNGRLDLLALSISSCLISFSFPVALACGISFVGGSNHYVFPSVDVPQMLRLTTRMLCYAAICLIEFGFLSTYRCLLARLFTRLLLLPKDACISSRLFVFFFSQLLTGGEEGRAKKATAS</sequence>
<reference evidence="2" key="1">
    <citation type="journal article" date="2020" name="Stud. Mycol.">
        <title>101 Dothideomycetes genomes: a test case for predicting lifestyles and emergence of pathogens.</title>
        <authorList>
            <person name="Haridas S."/>
            <person name="Albert R."/>
            <person name="Binder M."/>
            <person name="Bloem J."/>
            <person name="Labutti K."/>
            <person name="Salamov A."/>
            <person name="Andreopoulos B."/>
            <person name="Baker S."/>
            <person name="Barry K."/>
            <person name="Bills G."/>
            <person name="Bluhm B."/>
            <person name="Cannon C."/>
            <person name="Castanera R."/>
            <person name="Culley D."/>
            <person name="Daum C."/>
            <person name="Ezra D."/>
            <person name="Gonzalez J."/>
            <person name="Henrissat B."/>
            <person name="Kuo A."/>
            <person name="Liang C."/>
            <person name="Lipzen A."/>
            <person name="Lutzoni F."/>
            <person name="Magnuson J."/>
            <person name="Mondo S."/>
            <person name="Nolan M."/>
            <person name="Ohm R."/>
            <person name="Pangilinan J."/>
            <person name="Park H.-J."/>
            <person name="Ramirez L."/>
            <person name="Alfaro M."/>
            <person name="Sun H."/>
            <person name="Tritt A."/>
            <person name="Yoshinaga Y."/>
            <person name="Zwiers L.-H."/>
            <person name="Turgeon B."/>
            <person name="Goodwin S."/>
            <person name="Spatafora J."/>
            <person name="Crous P."/>
            <person name="Grigoriev I."/>
        </authorList>
    </citation>
    <scope>NUCLEOTIDE SEQUENCE</scope>
    <source>
        <strain evidence="2">CBS 121167</strain>
    </source>
</reference>
<keyword evidence="1" id="KW-0812">Transmembrane</keyword>
<dbReference type="AlphaFoldDB" id="A0A6A6BCY1"/>
<evidence type="ECO:0000313" key="2">
    <source>
        <dbReference type="EMBL" id="KAF2141438.1"/>
    </source>
</evidence>
<gene>
    <name evidence="2" type="ORF">K452DRAFT_39531</name>
</gene>
<feature type="transmembrane region" description="Helical" evidence="1">
    <location>
        <begin position="99"/>
        <end position="120"/>
    </location>
</feature>
<keyword evidence="3" id="KW-1185">Reference proteome</keyword>
<evidence type="ECO:0000313" key="3">
    <source>
        <dbReference type="Proteomes" id="UP000799438"/>
    </source>
</evidence>
<dbReference type="GeneID" id="54304115"/>
<dbReference type="RefSeq" id="XP_033397151.1">
    <property type="nucleotide sequence ID" value="XM_033546609.1"/>
</dbReference>
<keyword evidence="1" id="KW-0472">Membrane</keyword>
<feature type="transmembrane region" description="Helical" evidence="1">
    <location>
        <begin position="55"/>
        <end position="79"/>
    </location>
</feature>
<evidence type="ECO:0000256" key="1">
    <source>
        <dbReference type="SAM" id="Phobius"/>
    </source>
</evidence>
<protein>
    <submittedName>
        <fullName evidence="2">Uncharacterized protein</fullName>
    </submittedName>
</protein>
<accession>A0A6A6BCY1</accession>
<organism evidence="2 3">
    <name type="scientific">Aplosporella prunicola CBS 121167</name>
    <dbReference type="NCBI Taxonomy" id="1176127"/>
    <lineage>
        <taxon>Eukaryota</taxon>
        <taxon>Fungi</taxon>
        <taxon>Dikarya</taxon>
        <taxon>Ascomycota</taxon>
        <taxon>Pezizomycotina</taxon>
        <taxon>Dothideomycetes</taxon>
        <taxon>Dothideomycetes incertae sedis</taxon>
        <taxon>Botryosphaeriales</taxon>
        <taxon>Aplosporellaceae</taxon>
        <taxon>Aplosporella</taxon>
    </lineage>
</organism>
<name>A0A6A6BCY1_9PEZI</name>
<dbReference type="EMBL" id="ML995487">
    <property type="protein sequence ID" value="KAF2141438.1"/>
    <property type="molecule type" value="Genomic_DNA"/>
</dbReference>
<proteinExistence type="predicted"/>
<keyword evidence="1" id="KW-1133">Transmembrane helix</keyword>